<evidence type="ECO:0000313" key="14">
    <source>
        <dbReference type="EMBL" id="KAF4480167.1"/>
    </source>
</evidence>
<dbReference type="InterPro" id="IPR036412">
    <property type="entry name" value="HAD-like_sf"/>
</dbReference>
<dbReference type="InterPro" id="IPR023298">
    <property type="entry name" value="ATPase_P-typ_TM_dom_sf"/>
</dbReference>
<dbReference type="EMBL" id="LUFC02001228">
    <property type="protein sequence ID" value="KAF4480167.1"/>
    <property type="molecule type" value="Genomic_DNA"/>
</dbReference>
<keyword evidence="3" id="KW-0479">Metal-binding</keyword>
<gene>
    <name evidence="14" type="ORF">FAGAP_12107</name>
</gene>
<dbReference type="Gene3D" id="2.70.150.10">
    <property type="entry name" value="Calcium-transporting ATPase, cytoplasmic transduction domain A"/>
    <property type="match status" value="1"/>
</dbReference>
<evidence type="ECO:0000256" key="8">
    <source>
        <dbReference type="SAM" id="SignalP"/>
    </source>
</evidence>
<evidence type="ECO:0000256" key="5">
    <source>
        <dbReference type="ARBA" id="ARBA00023136"/>
    </source>
</evidence>
<reference evidence="14" key="1">
    <citation type="submission" date="2020-01" db="EMBL/GenBank/DDBJ databases">
        <title>Identification and distribution of gene clusters putatively required for synthesis of sphingolipid metabolism inhibitors in phylogenetically diverse species of the filamentous fungus Fusarium.</title>
        <authorList>
            <person name="Kim H.-S."/>
            <person name="Busman M."/>
            <person name="Brown D.W."/>
            <person name="Divon H."/>
            <person name="Uhlig S."/>
            <person name="Proctor R.H."/>
        </authorList>
    </citation>
    <scope>NUCLEOTIDE SEQUENCE</scope>
    <source>
        <strain evidence="14">NRRL 31653</strain>
    </source>
</reference>
<feature type="transmembrane region" description="Helical" evidence="7">
    <location>
        <begin position="1490"/>
        <end position="1511"/>
    </location>
</feature>
<dbReference type="GO" id="GO:0005524">
    <property type="term" value="F:ATP binding"/>
    <property type="evidence" value="ECO:0007669"/>
    <property type="project" value="InterPro"/>
</dbReference>
<dbReference type="Pfam" id="PF24534">
    <property type="entry name" value="HMA_PCA1"/>
    <property type="match status" value="1"/>
</dbReference>
<feature type="domain" description="Scytalone dehydratase-like protein Arp1 N-terminal" evidence="13">
    <location>
        <begin position="38"/>
        <end position="154"/>
    </location>
</feature>
<keyword evidence="8" id="KW-0732">Signal</keyword>
<dbReference type="SUPFAM" id="SSF81665">
    <property type="entry name" value="Calcium ATPase, transmembrane domain M"/>
    <property type="match status" value="1"/>
</dbReference>
<dbReference type="Gene3D" id="3.40.1110.10">
    <property type="entry name" value="Calcium-transporting ATPase, cytoplasmic domain N"/>
    <property type="match status" value="1"/>
</dbReference>
<dbReference type="SUPFAM" id="SSF81653">
    <property type="entry name" value="Calcium ATPase, transduction domain A"/>
    <property type="match status" value="1"/>
</dbReference>
<dbReference type="GO" id="GO:0019829">
    <property type="term" value="F:ATPase-coupled monoatomic cation transmembrane transporter activity"/>
    <property type="evidence" value="ECO:0007669"/>
    <property type="project" value="InterPro"/>
</dbReference>
<accession>A0A9P5E949</accession>
<dbReference type="Pfam" id="PF00122">
    <property type="entry name" value="E1-E2_ATPase"/>
    <property type="match status" value="1"/>
</dbReference>
<evidence type="ECO:0000259" key="10">
    <source>
        <dbReference type="Pfam" id="PF00403"/>
    </source>
</evidence>
<evidence type="ECO:0000256" key="2">
    <source>
        <dbReference type="ARBA" id="ARBA00022692"/>
    </source>
</evidence>
<dbReference type="PROSITE" id="PS00154">
    <property type="entry name" value="ATPASE_E1_E2"/>
    <property type="match status" value="1"/>
</dbReference>
<evidence type="ECO:0000313" key="15">
    <source>
        <dbReference type="Proteomes" id="UP000737391"/>
    </source>
</evidence>
<dbReference type="InterPro" id="IPR018303">
    <property type="entry name" value="ATPase_P-typ_P_site"/>
</dbReference>
<dbReference type="InterPro" id="IPR027256">
    <property type="entry name" value="P-typ_ATPase_IB"/>
</dbReference>
<dbReference type="NCBIfam" id="TIGR01525">
    <property type="entry name" value="ATPase-IB_hvy"/>
    <property type="match status" value="1"/>
</dbReference>
<dbReference type="OrthoDB" id="432719at2759"/>
<dbReference type="SUPFAM" id="SSF75304">
    <property type="entry name" value="Amidase signature (AS) enzymes"/>
    <property type="match status" value="1"/>
</dbReference>
<dbReference type="Pfam" id="PF26053">
    <property type="entry name" value="DUF8016"/>
    <property type="match status" value="1"/>
</dbReference>
<evidence type="ECO:0000256" key="3">
    <source>
        <dbReference type="ARBA" id="ARBA00022723"/>
    </source>
</evidence>
<evidence type="ECO:0000259" key="13">
    <source>
        <dbReference type="Pfam" id="PF26053"/>
    </source>
</evidence>
<feature type="compositionally biased region" description="Basic residues" evidence="6">
    <location>
        <begin position="1053"/>
        <end position="1066"/>
    </location>
</feature>
<dbReference type="Pfam" id="PF00403">
    <property type="entry name" value="HMA"/>
    <property type="match status" value="1"/>
</dbReference>
<dbReference type="InterPro" id="IPR058329">
    <property type="entry name" value="Arp1_N"/>
</dbReference>
<sequence length="1895" mass="203727">MHAVLFLILATLYGAAPTSLINHGATVTVNGVYYFVHPEPVAVLPLSSGLHPHGHVDFVPVTIFEATDNRFDESTLNHTVEAWLAEDDVFNQGFLQGIYVKKNSNDVPGLSNYQYQGNTSSLSWQEIDYSFNAPNGPFILNPSAGSLHTPYRLYLDAQGAFTQGIIPLSSGSFAPLPAALPGSSSITIGVPSKIYYSPSEEYPLAGVRIGVKDIYDVHGLKTGAGSRAYYDLYPEANGTAPAVQHLLDAGAILVGKMKTTQFAAPENARDAIDYQAPFNPRGDGYQEVGSSSSGAGAGMASYHWLDLALGSDTGGSIRIPAEDNGIFGNRPTHGLVDLSRVIPLGPEFDTAGFLARDAEIWKTACRVMYSSLTTYTRYPKRVLTYDLPSVKDTDLSDSDRVIVQFIDRVVEFLSADVSTFNHTEEWTRSHPAGTPSDLQEFIGSAWAVISAKQQTRLVRNPFFKDYAAAYDGRVPFVNPSTNGSWSWSDTLPPLLDEAVANKTIFKSWWDEVMLPKNAETCSESLILYAFKDATPEYRSDYGSAMGSGGLTGVLLGLNTGFISPMVGNPDFSIPIGQVKYHSSITGHAEYLPVSIRIMAAEGCDGRPRRGQPLGYRSNGLAGTAASPEVMDTGNFAGIMDQFLDDLGTPLPSFDMGFSTEQDNAQGQEGLTSDLFDGVAMQQDQNDVYPGTAEKPMDVTPTSQNTESIVTPGTSSQKCSCIELVNQHFSDIESSLETFQTLKVLKQSLASARTILGCTICFQSIKSPRTSRNVYLLGSLLSSMGSSYGDFFYVQKQRTESSVSGTPIRLVVGQQPDARDVVELSLEGPSYIAFLQASLKGELDCLVKLGEGLATRQSQLHTEGHENCETGTSCSNTESLPTTKHPTEAERVSAGLDDHGHQYTDHGSDSTTVEHDGPLDSRHGHAHANTDEHGHEHRGCCDGHSDASSITSQASTCCGSEEHCSEKCIYAIAAIECKKACDDDPDHEGTGSQDQPHEHDHGLHKADTACGTHLESAFNQYSSYLEQIRCICRSAIEQGMTSLETCCMSSRATPNKKHRRKHGKKKAAPVMPAFKPSGTGSKQVDAENAANLETVGFLVSGMDCTSCADKLLRIFGSMTGVSNAQVNFVMGKGEFNVDVCITNVEEVLTFVSGASGFMLNKIIGGDYYLDFLATAAQSKELIDHPPLGVTDVQSLDKKTLRLSYEPTTIGARDLFESIKDKCHGLAEPRGDPQLENSRRRLWDQLTKTLLAAALTIPVAVVSWSENLMDKKTEGIVSLILGTLVQCIAIPEFYRPAISAVWYSRTVEMDMLVVISITAAYVYSVVAFSFEMAGKPLDEGQFFETSTMLITLILVGRLIAAFARVQAVSAVSLRSKQNNIAVLVQKEGDREIDARLLQYGDVFKVLPHSRVPTDGVVLSGKTEVDESMLTGETLPIVKQKGSELIAGTVNGDGTVTVQLTRLPGKNTVTDIAQLVEEAAKSRPEIQDLANKVAGWFVPAMATVAILVLVIWIACGMEVLNYDAGKSVGNAITYAVATLAVACPCALGLAVPMVLVVAGGIAARGGVIIKSADTTEGTRKTTDVVFDKTGTITEAELAVTEQVNLNGDMAANLALAKALVSCGKHPVSAAVEKHLQGQSIKAMPEVVNVQVVPGAGVEADYLDSTLRAGNARWTGADKLDHVSHLQHGGLTTLVVTRDSIPLIVFGLSAQIRPEAVRVITEIKSRDINVHLVSGDQIKAVQAVAASVGIPTENVVGERTPPEKRDYVASLMEQGKRVLFCGDGTNDAIAVAQANVGAQMGGGLTSSDVTQGAADVVLLNGLEGIPFLLDISKVSFQRMYFNFVWSAVYNILAITMASGAWVEFRIPPRYAGLGEMVSVVPVILAANSMFFAQYFKLKE</sequence>
<dbReference type="Gene3D" id="3.40.50.1000">
    <property type="entry name" value="HAD superfamily/HAD-like"/>
    <property type="match status" value="1"/>
</dbReference>
<dbReference type="PANTHER" id="PTHR46594">
    <property type="entry name" value="P-TYPE CATION-TRANSPORTING ATPASE"/>
    <property type="match status" value="1"/>
</dbReference>
<comment type="subcellular location">
    <subcellularLocation>
        <location evidence="1">Membrane</location>
    </subcellularLocation>
</comment>
<dbReference type="InterPro" id="IPR059000">
    <property type="entry name" value="ATPase_P-type_domA"/>
</dbReference>
<dbReference type="InterPro" id="IPR036163">
    <property type="entry name" value="HMA_dom_sf"/>
</dbReference>
<keyword evidence="15" id="KW-1185">Reference proteome</keyword>
<dbReference type="Pfam" id="PF01425">
    <property type="entry name" value="Amidase"/>
    <property type="match status" value="1"/>
</dbReference>
<dbReference type="Proteomes" id="UP000737391">
    <property type="component" value="Unassembled WGS sequence"/>
</dbReference>
<dbReference type="InterPro" id="IPR023299">
    <property type="entry name" value="ATPase_P-typ_cyto_dom_N"/>
</dbReference>
<name>A0A9P5E949_9HYPO</name>
<feature type="transmembrane region" description="Helical" evidence="7">
    <location>
        <begin position="1274"/>
        <end position="1292"/>
    </location>
</feature>
<dbReference type="SUPFAM" id="SSF56784">
    <property type="entry name" value="HAD-like"/>
    <property type="match status" value="1"/>
</dbReference>
<dbReference type="InterPro" id="IPR006121">
    <property type="entry name" value="HMA_dom"/>
</dbReference>
<proteinExistence type="predicted"/>
<dbReference type="SUPFAM" id="SSF55008">
    <property type="entry name" value="HMA, heavy metal-associated domain"/>
    <property type="match status" value="1"/>
</dbReference>
<feature type="chain" id="PRO_5040435524" evidence="8">
    <location>
        <begin position="18"/>
        <end position="1895"/>
    </location>
</feature>
<evidence type="ECO:0000256" key="1">
    <source>
        <dbReference type="ARBA" id="ARBA00004370"/>
    </source>
</evidence>
<feature type="signal peptide" evidence="8">
    <location>
        <begin position="1"/>
        <end position="17"/>
    </location>
</feature>
<dbReference type="GO" id="GO:0016020">
    <property type="term" value="C:membrane"/>
    <property type="evidence" value="ECO:0007669"/>
    <property type="project" value="UniProtKB-SubCell"/>
</dbReference>
<evidence type="ECO:0000259" key="9">
    <source>
        <dbReference type="Pfam" id="PF00122"/>
    </source>
</evidence>
<feature type="region of interest" description="Disordered" evidence="6">
    <location>
        <begin position="1053"/>
        <end position="1082"/>
    </location>
</feature>
<dbReference type="Pfam" id="PF00702">
    <property type="entry name" value="Hydrolase"/>
    <property type="match status" value="1"/>
</dbReference>
<feature type="region of interest" description="Disordered" evidence="6">
    <location>
        <begin position="982"/>
        <end position="1002"/>
    </location>
</feature>
<feature type="transmembrane region" description="Helical" evidence="7">
    <location>
        <begin position="1304"/>
        <end position="1326"/>
    </location>
</feature>
<comment type="caution">
    <text evidence="14">The sequence shown here is derived from an EMBL/GenBank/DDBJ whole genome shotgun (WGS) entry which is preliminary data.</text>
</comment>
<feature type="transmembrane region" description="Helical" evidence="7">
    <location>
        <begin position="1872"/>
        <end position="1891"/>
    </location>
</feature>
<dbReference type="GO" id="GO:0030003">
    <property type="term" value="P:intracellular monoatomic cation homeostasis"/>
    <property type="evidence" value="ECO:0007669"/>
    <property type="project" value="UniProtKB-ARBA"/>
</dbReference>
<organism evidence="14 15">
    <name type="scientific">Fusarium agapanthi</name>
    <dbReference type="NCBI Taxonomy" id="1803897"/>
    <lineage>
        <taxon>Eukaryota</taxon>
        <taxon>Fungi</taxon>
        <taxon>Dikarya</taxon>
        <taxon>Ascomycota</taxon>
        <taxon>Pezizomycotina</taxon>
        <taxon>Sordariomycetes</taxon>
        <taxon>Hypocreomycetidae</taxon>
        <taxon>Hypocreales</taxon>
        <taxon>Nectriaceae</taxon>
        <taxon>Fusarium</taxon>
        <taxon>Fusarium fujikuroi species complex</taxon>
    </lineage>
</organism>
<protein>
    <submittedName>
        <fullName evidence="14">Cu2+-exporting ATPase</fullName>
    </submittedName>
</protein>
<feature type="region of interest" description="Disordered" evidence="6">
    <location>
        <begin position="863"/>
        <end position="886"/>
    </location>
</feature>
<feature type="compositionally biased region" description="Polar residues" evidence="6">
    <location>
        <begin position="868"/>
        <end position="883"/>
    </location>
</feature>
<evidence type="ECO:0000256" key="6">
    <source>
        <dbReference type="SAM" id="MobiDB-lite"/>
    </source>
</evidence>
<evidence type="ECO:0000259" key="12">
    <source>
        <dbReference type="Pfam" id="PF24534"/>
    </source>
</evidence>
<dbReference type="PRINTS" id="PR00119">
    <property type="entry name" value="CATATPASE"/>
</dbReference>
<evidence type="ECO:0000256" key="4">
    <source>
        <dbReference type="ARBA" id="ARBA00022989"/>
    </source>
</evidence>
<dbReference type="PANTHER" id="PTHR46594:SF4">
    <property type="entry name" value="P-TYPE CATION-TRANSPORTING ATPASE"/>
    <property type="match status" value="1"/>
</dbReference>
<dbReference type="InterPro" id="IPR036928">
    <property type="entry name" value="AS_sf"/>
</dbReference>
<dbReference type="NCBIfam" id="TIGR01511">
    <property type="entry name" value="ATPase-IB1_Cu"/>
    <property type="match status" value="1"/>
</dbReference>
<dbReference type="CDD" id="cd00371">
    <property type="entry name" value="HMA"/>
    <property type="match status" value="1"/>
</dbReference>
<evidence type="ECO:0000256" key="7">
    <source>
        <dbReference type="SAM" id="Phobius"/>
    </source>
</evidence>
<keyword evidence="4 7" id="KW-1133">Transmembrane helix</keyword>
<dbReference type="NCBIfam" id="TIGR01494">
    <property type="entry name" value="ATPase_P-type"/>
    <property type="match status" value="1"/>
</dbReference>
<dbReference type="InterPro" id="IPR001757">
    <property type="entry name" value="P_typ_ATPase"/>
</dbReference>
<evidence type="ECO:0000259" key="11">
    <source>
        <dbReference type="Pfam" id="PF01425"/>
    </source>
</evidence>
<dbReference type="Gene3D" id="3.30.70.100">
    <property type="match status" value="1"/>
</dbReference>
<feature type="transmembrane region" description="Helical" evidence="7">
    <location>
        <begin position="1531"/>
        <end position="1558"/>
    </location>
</feature>
<keyword evidence="5 7" id="KW-0472">Membrane</keyword>
<dbReference type="InterPro" id="IPR023631">
    <property type="entry name" value="Amidase_dom"/>
</dbReference>
<dbReference type="InterPro" id="IPR056236">
    <property type="entry name" value="HMA_PCA1"/>
</dbReference>
<feature type="domain" description="HMA" evidence="10">
    <location>
        <begin position="1096"/>
        <end position="1147"/>
    </location>
</feature>
<feature type="domain" description="Amidase" evidence="11">
    <location>
        <begin position="200"/>
        <end position="371"/>
    </location>
</feature>
<keyword evidence="2 7" id="KW-0812">Transmembrane</keyword>
<feature type="transmembrane region" description="Helical" evidence="7">
    <location>
        <begin position="1346"/>
        <end position="1365"/>
    </location>
</feature>
<dbReference type="GO" id="GO:0046872">
    <property type="term" value="F:metal ion binding"/>
    <property type="evidence" value="ECO:0007669"/>
    <property type="project" value="UniProtKB-KW"/>
</dbReference>
<feature type="domain" description="P-type ATPase A" evidence="9">
    <location>
        <begin position="1377"/>
        <end position="1474"/>
    </location>
</feature>
<dbReference type="InterPro" id="IPR008250">
    <property type="entry name" value="ATPase_P-typ_transduc_dom_A_sf"/>
</dbReference>
<dbReference type="InterPro" id="IPR023214">
    <property type="entry name" value="HAD_sf"/>
</dbReference>
<dbReference type="FunFam" id="2.70.150.10:FF:000002">
    <property type="entry name" value="Copper-transporting ATPase 1, putative"/>
    <property type="match status" value="1"/>
</dbReference>
<dbReference type="GO" id="GO:0016887">
    <property type="term" value="F:ATP hydrolysis activity"/>
    <property type="evidence" value="ECO:0007669"/>
    <property type="project" value="InterPro"/>
</dbReference>
<feature type="transmembrane region" description="Helical" evidence="7">
    <location>
        <begin position="1839"/>
        <end position="1860"/>
    </location>
</feature>
<feature type="domain" description="PCA1 HMA heavy metal-associated" evidence="12">
    <location>
        <begin position="1162"/>
        <end position="1228"/>
    </location>
</feature>
<dbReference type="Gene3D" id="3.90.1300.10">
    <property type="entry name" value="Amidase signature (AS) domain"/>
    <property type="match status" value="1"/>
</dbReference>